<protein>
    <submittedName>
        <fullName evidence="2">Uncharacterized protein</fullName>
    </submittedName>
</protein>
<dbReference type="AlphaFoldDB" id="A0A318XFV5"/>
<evidence type="ECO:0000313" key="2">
    <source>
        <dbReference type="EMBL" id="PYG84337.1"/>
    </source>
</evidence>
<comment type="caution">
    <text evidence="2">The sequence shown here is derived from an EMBL/GenBank/DDBJ whole genome shotgun (WGS) entry which is preliminary data.</text>
</comment>
<feature type="compositionally biased region" description="Basic and acidic residues" evidence="1">
    <location>
        <begin position="134"/>
        <end position="149"/>
    </location>
</feature>
<evidence type="ECO:0000313" key="3">
    <source>
        <dbReference type="Proteomes" id="UP000248132"/>
    </source>
</evidence>
<feature type="region of interest" description="Disordered" evidence="1">
    <location>
        <begin position="131"/>
        <end position="163"/>
    </location>
</feature>
<organism evidence="2 3">
    <name type="scientific">Ruminiclostridium sufflavum DSM 19573</name>
    <dbReference type="NCBI Taxonomy" id="1121337"/>
    <lineage>
        <taxon>Bacteria</taxon>
        <taxon>Bacillati</taxon>
        <taxon>Bacillota</taxon>
        <taxon>Clostridia</taxon>
        <taxon>Eubacteriales</taxon>
        <taxon>Oscillospiraceae</taxon>
        <taxon>Ruminiclostridium</taxon>
    </lineage>
</organism>
<name>A0A318XFV5_9FIRM</name>
<dbReference type="Proteomes" id="UP000248132">
    <property type="component" value="Unassembled WGS sequence"/>
</dbReference>
<reference evidence="2 3" key="1">
    <citation type="submission" date="2018-06" db="EMBL/GenBank/DDBJ databases">
        <title>Genomic Encyclopedia of Type Strains, Phase I: the one thousand microbial genomes (KMG-I) project.</title>
        <authorList>
            <person name="Kyrpides N."/>
        </authorList>
    </citation>
    <scope>NUCLEOTIDE SEQUENCE [LARGE SCALE GENOMIC DNA]</scope>
    <source>
        <strain evidence="2 3">DSM 19573</strain>
    </source>
</reference>
<accession>A0A318XFV5</accession>
<proteinExistence type="predicted"/>
<evidence type="ECO:0000256" key="1">
    <source>
        <dbReference type="SAM" id="MobiDB-lite"/>
    </source>
</evidence>
<keyword evidence="3" id="KW-1185">Reference proteome</keyword>
<dbReference type="OrthoDB" id="2665969at2"/>
<dbReference type="EMBL" id="QKMR01000033">
    <property type="protein sequence ID" value="PYG84337.1"/>
    <property type="molecule type" value="Genomic_DNA"/>
</dbReference>
<gene>
    <name evidence="2" type="ORF">LY28_03651</name>
</gene>
<dbReference type="RefSeq" id="WP_110463592.1">
    <property type="nucleotide sequence ID" value="NZ_QKMR01000033.1"/>
</dbReference>
<sequence length="373" mass="42340">MMLYLCSYNNVGLFDWLNESGLVEQPFMLKKISSNQLDLCSFAKKEALSINYYKYLAIDLSAVTNDSDSLRTAIESIRIMNPKIRFIYVDMDNKAEALRDTIRSFGEIPVITEKPEKDISAFKTQTAEALRYTPPEKEAGKEQLEDKIPKPNNKNTKAGSEKSSREYIIESKNIMIAVLNTYPKAGATTLSINMAEYLREIGAAAAYVECSGELEHLKAIAGSVSGFTKTGDNSFERNGIIYLKNEIPEGMNFIINDLSRIIQDGTEKNALEFTANCQKIILCGTSKPYELEETENKIRILEENGCKEICLCLAFTPDSEKASLTDKFGSRRVKVYFTEYTPDMFKSKNKEIYKRILQEYILEKTDDKLVRLF</sequence>